<evidence type="ECO:0000313" key="3">
    <source>
        <dbReference type="EMBL" id="KRM62095.1"/>
    </source>
</evidence>
<keyword evidence="4" id="KW-1185">Reference proteome</keyword>
<dbReference type="Gene3D" id="3.40.50.300">
    <property type="entry name" value="P-loop containing nucleotide triphosphate hydrolases"/>
    <property type="match status" value="1"/>
</dbReference>
<comment type="caution">
    <text evidence="3">The sequence shown here is derived from an EMBL/GenBank/DDBJ whole genome shotgun (WGS) entry which is preliminary data.</text>
</comment>
<dbReference type="InterPro" id="IPR027417">
    <property type="entry name" value="P-loop_NTPase"/>
</dbReference>
<feature type="domain" description="Terminase large subunit-like endonuclease" evidence="2">
    <location>
        <begin position="302"/>
        <end position="596"/>
    </location>
</feature>
<dbReference type="STRING" id="1423813.FC26_GL000826"/>
<sequence>MVQKFDFTGVQNIKEYMSTFKTEYDDILSKYSDPATKYAYQVIFTDEFMTGRDTQLACVRHLNDLKRIGDEDFPYHYDLNMVNAIEYFTRMLPNPEKLHEKIKPQLWQSFILDSLIGWRKPNKGTRYTTAIISIARAQGKTWIASMLINFYYFVVCRQASSQDLLIASYDNEHATKLFNDVAIQAKKLVKLDDFKDWVKENDVSVQSYQIIGRENKNTIRKGSSRGGGFDSFHNVIAVYDEIGNLRPALNETLKQISTGQGDINNRMFVQISTAYPDIKVKFKNDQDVTRTLLEQDSKRDGDETFQVLYCQDSEDEVFEPETWAKSNPLLDGYPKRKAQTLLASMIESRDKDEREGTLESFVNKNLNLWSRRFQNSFLSLSNIQNSIIDRFDIRGHDVFIGFDASQTNDNTSFGFMFPYVDGNKHKYYAMQYSFIPFAQAKSLQAKSKQDGLNYEALQNKGICEITDLPSGVIDEEQVYQWLVEFVEKNNLKVQRVVADPNLARWFVAKVENYNKDWTIATVSPTSYQLSDSTKFFQTRFINGDVKIIDDPLLIDGLNNSVLVEDRGGAIKIDRQNRTSTHIDTADALINAAYNIREYFEDYHDENYNPLNDMSSDNKNKFWDAVFGG</sequence>
<dbReference type="PATRIC" id="fig|1423813.3.peg.847"/>
<protein>
    <submittedName>
        <fullName evidence="3">Phage terminase-like protein, large subunit</fullName>
    </submittedName>
</protein>
<dbReference type="InterPro" id="IPR046461">
    <property type="entry name" value="TerL_ATPase"/>
</dbReference>
<reference evidence="3 4" key="1">
    <citation type="journal article" date="2015" name="Genome Announc.">
        <title>Expanding the biotechnology potential of lactobacilli through comparative genomics of 213 strains and associated genera.</title>
        <authorList>
            <person name="Sun Z."/>
            <person name="Harris H.M."/>
            <person name="McCann A."/>
            <person name="Guo C."/>
            <person name="Argimon S."/>
            <person name="Zhang W."/>
            <person name="Yang X."/>
            <person name="Jeffery I.B."/>
            <person name="Cooney J.C."/>
            <person name="Kagawa T.F."/>
            <person name="Liu W."/>
            <person name="Song Y."/>
            <person name="Salvetti E."/>
            <person name="Wrobel A."/>
            <person name="Rasinkangas P."/>
            <person name="Parkhill J."/>
            <person name="Rea M.C."/>
            <person name="O'Sullivan O."/>
            <person name="Ritari J."/>
            <person name="Douillard F.P."/>
            <person name="Paul Ross R."/>
            <person name="Yang R."/>
            <person name="Briner A.E."/>
            <person name="Felis G.E."/>
            <person name="de Vos W.M."/>
            <person name="Barrangou R."/>
            <person name="Klaenhammer T.R."/>
            <person name="Caufield P.W."/>
            <person name="Cui Y."/>
            <person name="Zhang H."/>
            <person name="O'Toole P.W."/>
        </authorList>
    </citation>
    <scope>NUCLEOTIDE SEQUENCE [LARGE SCALE GENOMIC DNA]</scope>
    <source>
        <strain evidence="3 4">DSM 20634</strain>
    </source>
</reference>
<dbReference type="GO" id="GO:0004519">
    <property type="term" value="F:endonuclease activity"/>
    <property type="evidence" value="ECO:0007669"/>
    <property type="project" value="InterPro"/>
</dbReference>
<dbReference type="PANTHER" id="PTHR41287">
    <property type="match status" value="1"/>
</dbReference>
<dbReference type="EMBL" id="AYYY01000011">
    <property type="protein sequence ID" value="KRM62095.1"/>
    <property type="molecule type" value="Genomic_DNA"/>
</dbReference>
<evidence type="ECO:0000259" key="1">
    <source>
        <dbReference type="Pfam" id="PF03354"/>
    </source>
</evidence>
<gene>
    <name evidence="3" type="ORF">FC26_GL000826</name>
</gene>
<evidence type="ECO:0000313" key="4">
    <source>
        <dbReference type="Proteomes" id="UP000051733"/>
    </source>
</evidence>
<proteinExistence type="predicted"/>
<dbReference type="InterPro" id="IPR005021">
    <property type="entry name" value="Terminase_largesu-like"/>
</dbReference>
<dbReference type="Proteomes" id="UP000051733">
    <property type="component" value="Unassembled WGS sequence"/>
</dbReference>
<dbReference type="PANTHER" id="PTHR41287:SF1">
    <property type="entry name" value="PROTEIN YMFN"/>
    <property type="match status" value="1"/>
</dbReference>
<dbReference type="Pfam" id="PF03354">
    <property type="entry name" value="TerL_ATPase"/>
    <property type="match status" value="1"/>
</dbReference>
<dbReference type="InterPro" id="IPR046462">
    <property type="entry name" value="TerL_nuclease"/>
</dbReference>
<evidence type="ECO:0000259" key="2">
    <source>
        <dbReference type="Pfam" id="PF20441"/>
    </source>
</evidence>
<dbReference type="Pfam" id="PF20441">
    <property type="entry name" value="TerL_nuclease"/>
    <property type="match status" value="1"/>
</dbReference>
<accession>A0A0R2A5T2</accession>
<dbReference type="AlphaFoldDB" id="A0A0R2A5T2"/>
<organism evidence="3 4">
    <name type="scientific">Paucilactobacillus vaccinostercus DSM 20634</name>
    <dbReference type="NCBI Taxonomy" id="1423813"/>
    <lineage>
        <taxon>Bacteria</taxon>
        <taxon>Bacillati</taxon>
        <taxon>Bacillota</taxon>
        <taxon>Bacilli</taxon>
        <taxon>Lactobacillales</taxon>
        <taxon>Lactobacillaceae</taxon>
        <taxon>Paucilactobacillus</taxon>
    </lineage>
</organism>
<name>A0A0R2A5T2_9LACO</name>
<feature type="domain" description="Terminase large subunit-like ATPase" evidence="1">
    <location>
        <begin position="107"/>
        <end position="277"/>
    </location>
</feature>
<dbReference type="Gene3D" id="3.30.420.240">
    <property type="match status" value="1"/>
</dbReference>